<organism evidence="2">
    <name type="scientific">Vibrio chaetopteri</name>
    <dbReference type="NCBI Taxonomy" id="3016528"/>
    <lineage>
        <taxon>Bacteria</taxon>
        <taxon>Pseudomonadati</taxon>
        <taxon>Pseudomonadota</taxon>
        <taxon>Gammaproteobacteria</taxon>
        <taxon>Vibrionales</taxon>
        <taxon>Vibrionaceae</taxon>
        <taxon>Vibrio</taxon>
    </lineage>
</organism>
<accession>A0AAU8BI43</accession>
<evidence type="ECO:0000313" key="2">
    <source>
        <dbReference type="EMBL" id="XCD15840.1"/>
    </source>
</evidence>
<name>A0AAU8BI43_9VIBR</name>
<keyword evidence="1" id="KW-0812">Transmembrane</keyword>
<feature type="transmembrane region" description="Helical" evidence="1">
    <location>
        <begin position="28"/>
        <end position="45"/>
    </location>
</feature>
<dbReference type="KEGG" id="vck:PG915_14940"/>
<gene>
    <name evidence="2" type="ORF">PG915_14940</name>
</gene>
<proteinExistence type="predicted"/>
<dbReference type="AlphaFoldDB" id="A0AAU8BI43"/>
<feature type="transmembrane region" description="Helical" evidence="1">
    <location>
        <begin position="5"/>
        <end position="22"/>
    </location>
</feature>
<reference evidence="2" key="1">
    <citation type="submission" date="2023-01" db="EMBL/GenBank/DDBJ databases">
        <title>Vibrio sp. CB1-14 genome sequencing.</title>
        <authorList>
            <person name="Otstavnykh N."/>
            <person name="Isaeva M."/>
            <person name="Meleshko D."/>
        </authorList>
    </citation>
    <scope>NUCLEOTIDE SEQUENCE</scope>
    <source>
        <strain evidence="2">CB1-14</strain>
    </source>
</reference>
<sequence>MSNNIIFCIYFLVSLTLNLALIEFLDSVGLLALANLILILTVVKLEKYRLINAWVNFNPFQRKWLFNGFIVFFANVFLSSYRLRWLQSLILTCIVVVLPEVETNSTQFAVLTSLLVAVAFNLVVVESNIEYKRMQQAKLVCSEAITFLQYSSLMKALLNVGNYSDKIDEKMIVEITSRDMGYLHTKTVSDLSSPRPVVNHLSTLLSSDKTIYSVLENIHSLSIEHARALKSSSSLDGFDELRHQLDLYVFRQKDSLLMNMSSKHKPEMFVRNLLKASILPMETLEFWFRMEMKKYFVYAYNVYPTQPYDLEMTKYHFSSKNAIKTLPHHL</sequence>
<dbReference type="EMBL" id="CP115920">
    <property type="protein sequence ID" value="XCD15840.1"/>
    <property type="molecule type" value="Genomic_DNA"/>
</dbReference>
<protein>
    <submittedName>
        <fullName evidence="2">Uncharacterized protein</fullName>
    </submittedName>
</protein>
<keyword evidence="1" id="KW-0472">Membrane</keyword>
<dbReference type="RefSeq" id="WP_353497222.1">
    <property type="nucleotide sequence ID" value="NZ_CP115920.1"/>
</dbReference>
<keyword evidence="1" id="KW-1133">Transmembrane helix</keyword>
<feature type="transmembrane region" description="Helical" evidence="1">
    <location>
        <begin position="65"/>
        <end position="85"/>
    </location>
</feature>
<evidence type="ECO:0000256" key="1">
    <source>
        <dbReference type="SAM" id="Phobius"/>
    </source>
</evidence>
<feature type="transmembrane region" description="Helical" evidence="1">
    <location>
        <begin position="105"/>
        <end position="125"/>
    </location>
</feature>